<dbReference type="EMBL" id="PYAX01000006">
    <property type="protein sequence ID" value="PSL54831.1"/>
    <property type="molecule type" value="Genomic_DNA"/>
</dbReference>
<comment type="similarity">
    <text evidence="2 6">Belongs to the class-I pyridoxal-phosphate-dependent aminotransferase family.</text>
</comment>
<dbReference type="InterPro" id="IPR050596">
    <property type="entry name" value="AspAT/PAT-like"/>
</dbReference>
<comment type="cofactor">
    <cofactor evidence="1 6">
        <name>pyridoxal 5'-phosphate</name>
        <dbReference type="ChEBI" id="CHEBI:597326"/>
    </cofactor>
</comment>
<keyword evidence="5" id="KW-0663">Pyridoxal phosphate</keyword>
<feature type="domain" description="Aminotransferase class I/classII large" evidence="8">
    <location>
        <begin position="46"/>
        <end position="398"/>
    </location>
</feature>
<evidence type="ECO:0000256" key="4">
    <source>
        <dbReference type="ARBA" id="ARBA00022679"/>
    </source>
</evidence>
<name>A0A2P8I8N1_SACCR</name>
<gene>
    <name evidence="9" type="ORF">B0I31_106348</name>
</gene>
<dbReference type="InterPro" id="IPR015422">
    <property type="entry name" value="PyrdxlP-dep_Trfase_small"/>
</dbReference>
<protein>
    <recommendedName>
        <fullName evidence="6">Aminotransferase</fullName>
        <ecNumber evidence="6">2.6.1.-</ecNumber>
    </recommendedName>
</protein>
<dbReference type="RefSeq" id="WP_106616853.1">
    <property type="nucleotide sequence ID" value="NZ_PYAX01000006.1"/>
</dbReference>
<dbReference type="Gene3D" id="3.40.640.10">
    <property type="entry name" value="Type I PLP-dependent aspartate aminotransferase-like (Major domain)"/>
    <property type="match status" value="1"/>
</dbReference>
<dbReference type="InterPro" id="IPR015421">
    <property type="entry name" value="PyrdxlP-dep_Trfase_major"/>
</dbReference>
<dbReference type="InterPro" id="IPR004839">
    <property type="entry name" value="Aminotransferase_I/II_large"/>
</dbReference>
<dbReference type="GO" id="GO:0008483">
    <property type="term" value="F:transaminase activity"/>
    <property type="evidence" value="ECO:0007669"/>
    <property type="project" value="UniProtKB-KW"/>
</dbReference>
<evidence type="ECO:0000256" key="3">
    <source>
        <dbReference type="ARBA" id="ARBA00022576"/>
    </source>
</evidence>
<dbReference type="InterPro" id="IPR015424">
    <property type="entry name" value="PyrdxlP-dep_Trfase"/>
</dbReference>
<accession>A0A2P8I8N1</accession>
<evidence type="ECO:0000256" key="5">
    <source>
        <dbReference type="ARBA" id="ARBA00022898"/>
    </source>
</evidence>
<dbReference type="SUPFAM" id="SSF53383">
    <property type="entry name" value="PLP-dependent transferases"/>
    <property type="match status" value="1"/>
</dbReference>
<evidence type="ECO:0000313" key="9">
    <source>
        <dbReference type="EMBL" id="PSL54831.1"/>
    </source>
</evidence>
<feature type="compositionally biased region" description="Low complexity" evidence="7">
    <location>
        <begin position="1"/>
        <end position="13"/>
    </location>
</feature>
<evidence type="ECO:0000259" key="8">
    <source>
        <dbReference type="Pfam" id="PF00155"/>
    </source>
</evidence>
<dbReference type="OrthoDB" id="9763453at2"/>
<organism evidence="9 10">
    <name type="scientific">Saccharothrix carnea</name>
    <dbReference type="NCBI Taxonomy" id="1280637"/>
    <lineage>
        <taxon>Bacteria</taxon>
        <taxon>Bacillati</taxon>
        <taxon>Actinomycetota</taxon>
        <taxon>Actinomycetes</taxon>
        <taxon>Pseudonocardiales</taxon>
        <taxon>Pseudonocardiaceae</taxon>
        <taxon>Saccharothrix</taxon>
    </lineage>
</organism>
<dbReference type="FunFam" id="3.40.640.10:FF:000033">
    <property type="entry name" value="Aspartate aminotransferase"/>
    <property type="match status" value="1"/>
</dbReference>
<keyword evidence="4 6" id="KW-0808">Transferase</keyword>
<evidence type="ECO:0000313" key="10">
    <source>
        <dbReference type="Proteomes" id="UP000241118"/>
    </source>
</evidence>
<feature type="region of interest" description="Disordered" evidence="7">
    <location>
        <begin position="1"/>
        <end position="20"/>
    </location>
</feature>
<dbReference type="Proteomes" id="UP000241118">
    <property type="component" value="Unassembled WGS sequence"/>
</dbReference>
<dbReference type="AlphaFoldDB" id="A0A2P8I8N1"/>
<sequence>MGTPETTTGTSTSEHPRISQRIGGIAESATLAVDAKAKALKAAGRPVIGFGAGEPDFPTPEAIVAAAQAACADPKNHRYTPAAGLPELREAVAAKTKRDSGYEVTAAQVLITNGGKQAVYQAFATVVDPGDEVLLPAPYWTTYPEAITLAGGVPVQVTADESTDYLVTVEQLEAARTPKTKVLLLCSPSNPTGSVYSREQITAIGEWALEHGLWVITDEIYEHLVYDGAESVSLPVAVPAMADRTIVLNGVAKTYAMTGWRVGWLIGPTDVVKAAANLQSHLTSNVANVSQRAALEAVSGPLDAAHEMREAFDRRRRTIVDLLSAIPGVECPTPKGAFYVYPSVKALIGKELRGTTITDTVQLAALILEHAEVAVVPGEAFGTPGYLRLSYALGDDDLKTGVTRMAELLAEVK</sequence>
<evidence type="ECO:0000256" key="7">
    <source>
        <dbReference type="SAM" id="MobiDB-lite"/>
    </source>
</evidence>
<dbReference type="EC" id="2.6.1.-" evidence="6"/>
<evidence type="ECO:0000256" key="2">
    <source>
        <dbReference type="ARBA" id="ARBA00007441"/>
    </source>
</evidence>
<dbReference type="InterPro" id="IPR004838">
    <property type="entry name" value="NHTrfase_class1_PyrdxlP-BS"/>
</dbReference>
<keyword evidence="10" id="KW-1185">Reference proteome</keyword>
<proteinExistence type="inferred from homology"/>
<evidence type="ECO:0000256" key="1">
    <source>
        <dbReference type="ARBA" id="ARBA00001933"/>
    </source>
</evidence>
<dbReference type="GO" id="GO:0030170">
    <property type="term" value="F:pyridoxal phosphate binding"/>
    <property type="evidence" value="ECO:0007669"/>
    <property type="project" value="InterPro"/>
</dbReference>
<evidence type="ECO:0000256" key="6">
    <source>
        <dbReference type="RuleBase" id="RU000481"/>
    </source>
</evidence>
<dbReference type="CDD" id="cd00609">
    <property type="entry name" value="AAT_like"/>
    <property type="match status" value="1"/>
</dbReference>
<dbReference type="PANTHER" id="PTHR46383:SF1">
    <property type="entry name" value="ASPARTATE AMINOTRANSFERASE"/>
    <property type="match status" value="1"/>
</dbReference>
<dbReference type="GO" id="GO:0006520">
    <property type="term" value="P:amino acid metabolic process"/>
    <property type="evidence" value="ECO:0007669"/>
    <property type="project" value="InterPro"/>
</dbReference>
<dbReference type="Gene3D" id="3.90.1150.10">
    <property type="entry name" value="Aspartate Aminotransferase, domain 1"/>
    <property type="match status" value="1"/>
</dbReference>
<comment type="caution">
    <text evidence="9">The sequence shown here is derived from an EMBL/GenBank/DDBJ whole genome shotgun (WGS) entry which is preliminary data.</text>
</comment>
<dbReference type="PANTHER" id="PTHR46383">
    <property type="entry name" value="ASPARTATE AMINOTRANSFERASE"/>
    <property type="match status" value="1"/>
</dbReference>
<keyword evidence="3 6" id="KW-0032">Aminotransferase</keyword>
<dbReference type="PROSITE" id="PS00105">
    <property type="entry name" value="AA_TRANSFER_CLASS_1"/>
    <property type="match status" value="1"/>
</dbReference>
<reference evidence="9 10" key="1">
    <citation type="submission" date="2018-03" db="EMBL/GenBank/DDBJ databases">
        <title>Genomic Encyclopedia of Type Strains, Phase III (KMG-III): the genomes of soil and plant-associated and newly described type strains.</title>
        <authorList>
            <person name="Whitman W."/>
        </authorList>
    </citation>
    <scope>NUCLEOTIDE SEQUENCE [LARGE SCALE GENOMIC DNA]</scope>
    <source>
        <strain evidence="9 10">CGMCC 4.7097</strain>
    </source>
</reference>
<dbReference type="Pfam" id="PF00155">
    <property type="entry name" value="Aminotran_1_2"/>
    <property type="match status" value="1"/>
</dbReference>